<feature type="compositionally biased region" description="Basic and acidic residues" evidence="10">
    <location>
        <begin position="628"/>
        <end position="657"/>
    </location>
</feature>
<dbReference type="InterPro" id="IPR011527">
    <property type="entry name" value="ABC1_TM_dom"/>
</dbReference>
<evidence type="ECO:0000256" key="6">
    <source>
        <dbReference type="ARBA" id="ARBA00022741"/>
    </source>
</evidence>
<dbReference type="Gene3D" id="3.40.50.300">
    <property type="entry name" value="P-loop containing nucleotide triphosphate hydrolases"/>
    <property type="match status" value="1"/>
</dbReference>
<dbReference type="KEGG" id="ail:FLP10_10800"/>
<sequence length="657" mass="69603">MTAAASATATATAPGLAAEPRGLVATVRRGLEITPELGHGIAVTLLLAVIAATGRIVTPVAIRYTVDEGIAGGRPDLALVSTTVAAAFAVVLAAGVASWGMNRRLVTASEAALAGLRAAAFRHVHRLDGLSLDRERRGSLVSRVTSDVDAISNFTQSGGVTLLISVLQLVIATGIMCWYSWPLTVLVLALFLPVAFAIRAAQRRVAAGYRRVRRDVGAMLSVIAETIVGAAVIRSTGASDRIQERVDAAIDRTRDTQVRTLRPLAVSFSLGELVGGLSTALVVVVGVLLSTDAYRDSALHGWFGSLTVGELLAFVFLITFFSRPIQQAVEIINEAQNAIAGWGRVLELLDEPIAAPEFAARARPAPGAIEVRLHGVRHRYPSGPRVLHDLDLRVPAGMHVAVVGETGSGKSTFAKLLTRQLAAEKGHVLLGGAEIGDLREEELRRRVTIVPQDGFLFEGTVRHNIALARPGSTEAEVRDVLDGLGLLGWVDGLPDGLDTEVGQRGDSLSAGERQLVALARAAMVRPDLLILDEATSAVDPAVDARLRGAIDRMTAGCTTVTIAHRLATAETADLVLVFDRGRIIERGRHADLLGAGGVYARLHESWRAVAQVPGGAANTGGPPVVHAAPERQHAPTERQHAPTERQHVPTERQEDNR</sequence>
<dbReference type="PANTHER" id="PTHR43394:SF1">
    <property type="entry name" value="ATP-BINDING CASSETTE SUB-FAMILY B MEMBER 10, MITOCHONDRIAL"/>
    <property type="match status" value="1"/>
</dbReference>
<dbReference type="GO" id="GO:0005886">
    <property type="term" value="C:plasma membrane"/>
    <property type="evidence" value="ECO:0007669"/>
    <property type="project" value="UniProtKB-SubCell"/>
</dbReference>
<feature type="transmembrane region" description="Helical" evidence="11">
    <location>
        <begin position="264"/>
        <end position="289"/>
    </location>
</feature>
<evidence type="ECO:0000313" key="14">
    <source>
        <dbReference type="EMBL" id="QEO14841.1"/>
    </source>
</evidence>
<dbReference type="GO" id="GO:0016887">
    <property type="term" value="F:ATP hydrolysis activity"/>
    <property type="evidence" value="ECO:0007669"/>
    <property type="project" value="InterPro"/>
</dbReference>
<keyword evidence="5 11" id="KW-0812">Transmembrane</keyword>
<dbReference type="InterPro" id="IPR036640">
    <property type="entry name" value="ABC1_TM_sf"/>
</dbReference>
<evidence type="ECO:0000256" key="7">
    <source>
        <dbReference type="ARBA" id="ARBA00022840"/>
    </source>
</evidence>
<reference evidence="14 15" key="1">
    <citation type="submission" date="2019-09" db="EMBL/GenBank/DDBJ databases">
        <title>Genome sequencing of strain KACC 19306.</title>
        <authorList>
            <person name="Heo J."/>
            <person name="Kim S.-J."/>
            <person name="Kim J.-S."/>
            <person name="Hong S.-B."/>
            <person name="Kwon S.-W."/>
        </authorList>
    </citation>
    <scope>NUCLEOTIDE SEQUENCE [LARGE SCALE GENOMIC DNA]</scope>
    <source>
        <strain evidence="14 15">KACC 19306</strain>
    </source>
</reference>
<comment type="subcellular location">
    <subcellularLocation>
        <location evidence="1">Cell membrane</location>
        <topology evidence="1">Multi-pass membrane protein</topology>
    </subcellularLocation>
</comment>
<dbReference type="PROSITE" id="PS00211">
    <property type="entry name" value="ABC_TRANSPORTER_1"/>
    <property type="match status" value="1"/>
</dbReference>
<dbReference type="RefSeq" id="WP_149160860.1">
    <property type="nucleotide sequence ID" value="NZ_CP043505.1"/>
</dbReference>
<keyword evidence="6" id="KW-0547">Nucleotide-binding</keyword>
<feature type="domain" description="ABC transporter" evidence="12">
    <location>
        <begin position="371"/>
        <end position="605"/>
    </location>
</feature>
<dbReference type="Gene3D" id="1.20.1560.10">
    <property type="entry name" value="ABC transporter type 1, transmembrane domain"/>
    <property type="match status" value="1"/>
</dbReference>
<dbReference type="FunFam" id="3.40.50.300:FF:001001">
    <property type="entry name" value="Multidrug ABC transporter ATP-binding protein"/>
    <property type="match status" value="1"/>
</dbReference>
<dbReference type="SUPFAM" id="SSF52540">
    <property type="entry name" value="P-loop containing nucleoside triphosphate hydrolases"/>
    <property type="match status" value="1"/>
</dbReference>
<feature type="transmembrane region" description="Helical" evidence="11">
    <location>
        <begin position="77"/>
        <end position="99"/>
    </location>
</feature>
<dbReference type="Pfam" id="PF00005">
    <property type="entry name" value="ABC_tran"/>
    <property type="match status" value="1"/>
</dbReference>
<dbReference type="InterPro" id="IPR003593">
    <property type="entry name" value="AAA+_ATPase"/>
</dbReference>
<evidence type="ECO:0000256" key="2">
    <source>
        <dbReference type="ARBA" id="ARBA00022448"/>
    </source>
</evidence>
<dbReference type="AlphaFoldDB" id="A0A5C1YFI7"/>
<keyword evidence="9 11" id="KW-0472">Membrane</keyword>
<proteinExistence type="predicted"/>
<dbReference type="InterPro" id="IPR017871">
    <property type="entry name" value="ABC_transporter-like_CS"/>
</dbReference>
<dbReference type="InterPro" id="IPR027417">
    <property type="entry name" value="P-loop_NTPase"/>
</dbReference>
<evidence type="ECO:0000256" key="5">
    <source>
        <dbReference type="ARBA" id="ARBA00022692"/>
    </source>
</evidence>
<dbReference type="InterPro" id="IPR003439">
    <property type="entry name" value="ABC_transporter-like_ATP-bd"/>
</dbReference>
<feature type="transmembrane region" description="Helical" evidence="11">
    <location>
        <begin position="216"/>
        <end position="233"/>
    </location>
</feature>
<keyword evidence="8 11" id="KW-1133">Transmembrane helix</keyword>
<feature type="transmembrane region" description="Helical" evidence="11">
    <location>
        <begin position="41"/>
        <end position="65"/>
    </location>
</feature>
<keyword evidence="15" id="KW-1185">Reference proteome</keyword>
<evidence type="ECO:0000256" key="4">
    <source>
        <dbReference type="ARBA" id="ARBA00022519"/>
    </source>
</evidence>
<evidence type="ECO:0000259" key="12">
    <source>
        <dbReference type="PROSITE" id="PS50893"/>
    </source>
</evidence>
<dbReference type="PANTHER" id="PTHR43394">
    <property type="entry name" value="ATP-DEPENDENT PERMEASE MDL1, MITOCHONDRIAL"/>
    <property type="match status" value="1"/>
</dbReference>
<dbReference type="InterPro" id="IPR039421">
    <property type="entry name" value="Type_1_exporter"/>
</dbReference>
<keyword evidence="2" id="KW-0813">Transport</keyword>
<dbReference type="SUPFAM" id="SSF90123">
    <property type="entry name" value="ABC transporter transmembrane region"/>
    <property type="match status" value="1"/>
</dbReference>
<organism evidence="14 15">
    <name type="scientific">Agromyces intestinalis</name>
    <dbReference type="NCBI Taxonomy" id="2592652"/>
    <lineage>
        <taxon>Bacteria</taxon>
        <taxon>Bacillati</taxon>
        <taxon>Actinomycetota</taxon>
        <taxon>Actinomycetes</taxon>
        <taxon>Micrococcales</taxon>
        <taxon>Microbacteriaceae</taxon>
        <taxon>Agromyces</taxon>
    </lineage>
</organism>
<evidence type="ECO:0000256" key="8">
    <source>
        <dbReference type="ARBA" id="ARBA00022989"/>
    </source>
</evidence>
<evidence type="ECO:0000256" key="9">
    <source>
        <dbReference type="ARBA" id="ARBA00023136"/>
    </source>
</evidence>
<dbReference type="EMBL" id="CP043505">
    <property type="protein sequence ID" value="QEO14841.1"/>
    <property type="molecule type" value="Genomic_DNA"/>
</dbReference>
<accession>A0A5C1YFI7</accession>
<dbReference type="CDD" id="cd07346">
    <property type="entry name" value="ABC_6TM_exporters"/>
    <property type="match status" value="1"/>
</dbReference>
<keyword evidence="7 14" id="KW-0067">ATP-binding</keyword>
<evidence type="ECO:0000313" key="15">
    <source>
        <dbReference type="Proteomes" id="UP000324678"/>
    </source>
</evidence>
<gene>
    <name evidence="14" type="ORF">FLP10_10800</name>
</gene>
<dbReference type="Proteomes" id="UP000324678">
    <property type="component" value="Chromosome"/>
</dbReference>
<evidence type="ECO:0000256" key="1">
    <source>
        <dbReference type="ARBA" id="ARBA00004651"/>
    </source>
</evidence>
<feature type="transmembrane region" description="Helical" evidence="11">
    <location>
        <begin position="162"/>
        <end position="195"/>
    </location>
</feature>
<evidence type="ECO:0000256" key="11">
    <source>
        <dbReference type="SAM" id="Phobius"/>
    </source>
</evidence>
<feature type="region of interest" description="Disordered" evidence="10">
    <location>
        <begin position="613"/>
        <end position="657"/>
    </location>
</feature>
<dbReference type="PROSITE" id="PS50893">
    <property type="entry name" value="ABC_TRANSPORTER_2"/>
    <property type="match status" value="1"/>
</dbReference>
<dbReference type="PROSITE" id="PS50929">
    <property type="entry name" value="ABC_TM1F"/>
    <property type="match status" value="1"/>
</dbReference>
<evidence type="ECO:0000256" key="10">
    <source>
        <dbReference type="SAM" id="MobiDB-lite"/>
    </source>
</evidence>
<evidence type="ECO:0000256" key="3">
    <source>
        <dbReference type="ARBA" id="ARBA00022475"/>
    </source>
</evidence>
<feature type="domain" description="ABC transmembrane type-1" evidence="13">
    <location>
        <begin position="42"/>
        <end position="337"/>
    </location>
</feature>
<dbReference type="GO" id="GO:0005524">
    <property type="term" value="F:ATP binding"/>
    <property type="evidence" value="ECO:0007669"/>
    <property type="project" value="UniProtKB-KW"/>
</dbReference>
<dbReference type="GO" id="GO:0015421">
    <property type="term" value="F:ABC-type oligopeptide transporter activity"/>
    <property type="evidence" value="ECO:0007669"/>
    <property type="project" value="TreeGrafter"/>
</dbReference>
<name>A0A5C1YFI7_9MICO</name>
<evidence type="ECO:0000259" key="13">
    <source>
        <dbReference type="PROSITE" id="PS50929"/>
    </source>
</evidence>
<feature type="transmembrane region" description="Helical" evidence="11">
    <location>
        <begin position="301"/>
        <end position="321"/>
    </location>
</feature>
<keyword evidence="3" id="KW-1003">Cell membrane</keyword>
<dbReference type="Pfam" id="PF00664">
    <property type="entry name" value="ABC_membrane"/>
    <property type="match status" value="1"/>
</dbReference>
<dbReference type="OrthoDB" id="9806127at2"/>
<keyword evidence="4" id="KW-0997">Cell inner membrane</keyword>
<dbReference type="SMART" id="SM00382">
    <property type="entry name" value="AAA"/>
    <property type="match status" value="1"/>
</dbReference>
<protein>
    <submittedName>
        <fullName evidence="14">ABC transporter ATP-binding protein</fullName>
    </submittedName>
</protein>